<evidence type="ECO:0000313" key="9">
    <source>
        <dbReference type="EMBL" id="KAK9686834.1"/>
    </source>
</evidence>
<reference evidence="9 10" key="1">
    <citation type="journal article" date="2024" name="BMC Genomics">
        <title>De novo assembly and annotation of Popillia japonica's genome with initial clues to its potential as an invasive pest.</title>
        <authorList>
            <person name="Cucini C."/>
            <person name="Boschi S."/>
            <person name="Funari R."/>
            <person name="Cardaioli E."/>
            <person name="Iannotti N."/>
            <person name="Marturano G."/>
            <person name="Paoli F."/>
            <person name="Bruttini M."/>
            <person name="Carapelli A."/>
            <person name="Frati F."/>
            <person name="Nardi F."/>
        </authorList>
    </citation>
    <scope>NUCLEOTIDE SEQUENCE [LARGE SCALE GENOMIC DNA]</scope>
    <source>
        <strain evidence="9">DMR45628</strain>
    </source>
</reference>
<feature type="compositionally biased region" description="Acidic residues" evidence="6">
    <location>
        <begin position="96"/>
        <end position="132"/>
    </location>
</feature>
<sequence>MRRQLQQITYLFLFQIIKLSVADPIGACPEIDGEYVTLLPHGSDCTKFYICNGGNAVVAECQSGLLFNPNLLVCDYPESAGCVEVSSGNESNSDNGSEEESVAGGAEEDDDEEEESVAGGAEEDDDEEEETQICDYPESAGCGEVSSGNESNSDNGSEEEAVVGGAEEDESAGCGEVSSGNESNSDNGSEEEAVVGGAEEDDEEEEESQSNGGGSQVVGECPEVDGEYVTLLPHESDCTKFYICNGGTPVVAECQSGLLFNPNLLVCDYPESAGCGGVKEDDDEEEESQSNGGGSQVVGECPEVDGEYVTLLPQSNGGGSQVVGECPEVDGEYVTLLPHESDCTKFYICNGGTPVVAECQSGTPVVAECQSGLLFNPNLLVCDYPESAGCGGVLPGNENNSGNGSEEQAVAGGAEEDDEEEEESQSNGGGSQVVGECPDVDGEYVSLLPHESDCTKFYICNEGTPVIAECPSVCDYPESAGCGGVSSGNESNSDNGSEEEAVAGGAQEDDEEEESQSNGGGSQVVGECPEVDGEYVSLRPEVDGEYVSLLPHESDCTKFYICNGGTPVVAECQSGLLFNPNLLVCDYPESAGCGGVSPGDENNSDNGSEEEAVAGGARIRWLWRSIAWR</sequence>
<dbReference type="InterPro" id="IPR051940">
    <property type="entry name" value="Chitin_bind-dev_reg"/>
</dbReference>
<keyword evidence="5" id="KW-0325">Glycoprotein</keyword>
<keyword evidence="3" id="KW-0677">Repeat</keyword>
<feature type="domain" description="Chitin-binding type-2" evidence="8">
    <location>
        <begin position="323"/>
        <end position="392"/>
    </location>
</feature>
<name>A0AAW1IB76_POPJA</name>
<dbReference type="PANTHER" id="PTHR23301">
    <property type="entry name" value="CHITIN BINDING PERITROPHIN-A"/>
    <property type="match status" value="1"/>
</dbReference>
<feature type="region of interest" description="Disordered" evidence="6">
    <location>
        <begin position="484"/>
        <end position="527"/>
    </location>
</feature>
<dbReference type="Proteomes" id="UP001458880">
    <property type="component" value="Unassembled WGS sequence"/>
</dbReference>
<feature type="region of interest" description="Disordered" evidence="6">
    <location>
        <begin position="84"/>
        <end position="220"/>
    </location>
</feature>
<keyword evidence="2 7" id="KW-0732">Signal</keyword>
<keyword evidence="10" id="KW-1185">Reference proteome</keyword>
<protein>
    <submittedName>
        <fullName evidence="9">Chitin binding Peritrophin-A domain</fullName>
    </submittedName>
</protein>
<evidence type="ECO:0000256" key="4">
    <source>
        <dbReference type="ARBA" id="ARBA00023157"/>
    </source>
</evidence>
<dbReference type="InterPro" id="IPR036508">
    <property type="entry name" value="Chitin-bd_dom_sf"/>
</dbReference>
<dbReference type="EMBL" id="JASPKY010000683">
    <property type="protein sequence ID" value="KAK9686834.1"/>
    <property type="molecule type" value="Genomic_DNA"/>
</dbReference>
<feature type="region of interest" description="Disordered" evidence="6">
    <location>
        <begin position="395"/>
        <end position="436"/>
    </location>
</feature>
<evidence type="ECO:0000259" key="8">
    <source>
        <dbReference type="PROSITE" id="PS50940"/>
    </source>
</evidence>
<feature type="compositionally biased region" description="Low complexity" evidence="6">
    <location>
        <begin position="396"/>
        <end position="413"/>
    </location>
</feature>
<evidence type="ECO:0000256" key="6">
    <source>
        <dbReference type="SAM" id="MobiDB-lite"/>
    </source>
</evidence>
<keyword evidence="4" id="KW-1015">Disulfide bond</keyword>
<evidence type="ECO:0000256" key="7">
    <source>
        <dbReference type="SAM" id="SignalP"/>
    </source>
</evidence>
<organism evidence="9 10">
    <name type="scientific">Popillia japonica</name>
    <name type="common">Japanese beetle</name>
    <dbReference type="NCBI Taxonomy" id="7064"/>
    <lineage>
        <taxon>Eukaryota</taxon>
        <taxon>Metazoa</taxon>
        <taxon>Ecdysozoa</taxon>
        <taxon>Arthropoda</taxon>
        <taxon>Hexapoda</taxon>
        <taxon>Insecta</taxon>
        <taxon>Pterygota</taxon>
        <taxon>Neoptera</taxon>
        <taxon>Endopterygota</taxon>
        <taxon>Coleoptera</taxon>
        <taxon>Polyphaga</taxon>
        <taxon>Scarabaeiformia</taxon>
        <taxon>Scarabaeidae</taxon>
        <taxon>Rutelinae</taxon>
        <taxon>Popillia</taxon>
    </lineage>
</organism>
<feature type="compositionally biased region" description="Acidic residues" evidence="6">
    <location>
        <begin position="496"/>
        <end position="515"/>
    </location>
</feature>
<feature type="compositionally biased region" description="Low complexity" evidence="6">
    <location>
        <begin position="84"/>
        <end position="95"/>
    </location>
</feature>
<feature type="region of interest" description="Disordered" evidence="6">
    <location>
        <begin position="277"/>
        <end position="300"/>
    </location>
</feature>
<feature type="domain" description="Chitin-binding type-2" evidence="8">
    <location>
        <begin position="218"/>
        <end position="277"/>
    </location>
</feature>
<evidence type="ECO:0000256" key="5">
    <source>
        <dbReference type="ARBA" id="ARBA00023180"/>
    </source>
</evidence>
<feature type="compositionally biased region" description="Acidic residues" evidence="6">
    <location>
        <begin position="156"/>
        <end position="171"/>
    </location>
</feature>
<dbReference type="AlphaFoldDB" id="A0AAW1IB76"/>
<evidence type="ECO:0000256" key="3">
    <source>
        <dbReference type="ARBA" id="ARBA00022737"/>
    </source>
</evidence>
<feature type="compositionally biased region" description="Acidic residues" evidence="6">
    <location>
        <begin position="188"/>
        <end position="208"/>
    </location>
</feature>
<evidence type="ECO:0000313" key="10">
    <source>
        <dbReference type="Proteomes" id="UP001458880"/>
    </source>
</evidence>
<gene>
    <name evidence="9" type="ORF">QE152_g36920</name>
</gene>
<dbReference type="Gene3D" id="2.170.140.10">
    <property type="entry name" value="Chitin binding domain"/>
    <property type="match status" value="5"/>
</dbReference>
<dbReference type="PROSITE" id="PS50940">
    <property type="entry name" value="CHIT_BIND_II"/>
    <property type="match status" value="5"/>
</dbReference>
<feature type="domain" description="Chitin-binding type-2" evidence="8">
    <location>
        <begin position="525"/>
        <end position="595"/>
    </location>
</feature>
<comment type="caution">
    <text evidence="9">The sequence shown here is derived from an EMBL/GenBank/DDBJ whole genome shotgun (WGS) entry which is preliminary data.</text>
</comment>
<feature type="chain" id="PRO_5043900994" evidence="7">
    <location>
        <begin position="23"/>
        <end position="629"/>
    </location>
</feature>
<feature type="compositionally biased region" description="Low complexity" evidence="6">
    <location>
        <begin position="143"/>
        <end position="155"/>
    </location>
</feature>
<keyword evidence="1" id="KW-0147">Chitin-binding</keyword>
<dbReference type="SUPFAM" id="SSF57625">
    <property type="entry name" value="Invertebrate chitin-binding proteins"/>
    <property type="match status" value="5"/>
</dbReference>
<dbReference type="InterPro" id="IPR002557">
    <property type="entry name" value="Chitin-bd_dom"/>
</dbReference>
<dbReference type="GO" id="GO:0008061">
    <property type="term" value="F:chitin binding"/>
    <property type="evidence" value="ECO:0007669"/>
    <property type="project" value="UniProtKB-KW"/>
</dbReference>
<feature type="domain" description="Chitin-binding type-2" evidence="8">
    <location>
        <begin position="25"/>
        <end position="84"/>
    </location>
</feature>
<feature type="compositionally biased region" description="Acidic residues" evidence="6">
    <location>
        <begin position="414"/>
        <end position="424"/>
    </location>
</feature>
<feature type="signal peptide" evidence="7">
    <location>
        <begin position="1"/>
        <end position="22"/>
    </location>
</feature>
<evidence type="ECO:0000256" key="2">
    <source>
        <dbReference type="ARBA" id="ARBA00022729"/>
    </source>
</evidence>
<feature type="compositionally biased region" description="Low complexity" evidence="6">
    <location>
        <begin position="172"/>
        <end position="187"/>
    </location>
</feature>
<accession>A0AAW1IB76</accession>
<evidence type="ECO:0000256" key="1">
    <source>
        <dbReference type="ARBA" id="ARBA00022669"/>
    </source>
</evidence>
<proteinExistence type="predicted"/>
<dbReference type="SMART" id="SM00494">
    <property type="entry name" value="ChtBD2"/>
    <property type="match status" value="5"/>
</dbReference>
<dbReference type="PANTHER" id="PTHR23301:SF0">
    <property type="entry name" value="CHITIN-BINDING TYPE-2 DOMAIN-CONTAINING PROTEIN-RELATED"/>
    <property type="match status" value="1"/>
</dbReference>
<dbReference type="Pfam" id="PF01607">
    <property type="entry name" value="CBM_14"/>
    <property type="match status" value="4"/>
</dbReference>
<dbReference type="GO" id="GO:0005576">
    <property type="term" value="C:extracellular region"/>
    <property type="evidence" value="ECO:0007669"/>
    <property type="project" value="InterPro"/>
</dbReference>
<feature type="domain" description="Chitin-binding type-2" evidence="8">
    <location>
        <begin position="434"/>
        <end position="472"/>
    </location>
</feature>